<protein>
    <submittedName>
        <fullName evidence="2">Alpha/beta hydrolase</fullName>
    </submittedName>
</protein>
<accession>A0A917GDU8</accession>
<dbReference type="InterPro" id="IPR029058">
    <property type="entry name" value="AB_hydrolase_fold"/>
</dbReference>
<dbReference type="AlphaFoldDB" id="A0A917GDU8"/>
<dbReference type="SUPFAM" id="SSF53474">
    <property type="entry name" value="alpha/beta-Hydrolases"/>
    <property type="match status" value="1"/>
</dbReference>
<dbReference type="PRINTS" id="PR00111">
    <property type="entry name" value="ABHYDROLASE"/>
</dbReference>
<dbReference type="EMBL" id="BMFQ01000001">
    <property type="protein sequence ID" value="GGG40832.1"/>
    <property type="molecule type" value="Genomic_DNA"/>
</dbReference>
<name>A0A917GDU8_9FLAO</name>
<organism evidence="2 3">
    <name type="scientific">Bizionia arctica</name>
    <dbReference type="NCBI Taxonomy" id="1495645"/>
    <lineage>
        <taxon>Bacteria</taxon>
        <taxon>Pseudomonadati</taxon>
        <taxon>Bacteroidota</taxon>
        <taxon>Flavobacteriia</taxon>
        <taxon>Flavobacteriales</taxon>
        <taxon>Flavobacteriaceae</taxon>
        <taxon>Bizionia</taxon>
    </lineage>
</organism>
<comment type="caution">
    <text evidence="2">The sequence shown here is derived from an EMBL/GenBank/DDBJ whole genome shotgun (WGS) entry which is preliminary data.</text>
</comment>
<keyword evidence="2" id="KW-0378">Hydrolase</keyword>
<dbReference type="InterPro" id="IPR022742">
    <property type="entry name" value="Hydrolase_4"/>
</dbReference>
<dbReference type="InterPro" id="IPR050266">
    <property type="entry name" value="AB_hydrolase_sf"/>
</dbReference>
<gene>
    <name evidence="2" type="primary">pcbD</name>
    <name evidence="2" type="ORF">GCM10010976_10580</name>
</gene>
<reference evidence="2" key="2">
    <citation type="submission" date="2020-09" db="EMBL/GenBank/DDBJ databases">
        <authorList>
            <person name="Sun Q."/>
            <person name="Zhou Y."/>
        </authorList>
    </citation>
    <scope>NUCLEOTIDE SEQUENCE</scope>
    <source>
        <strain evidence="2">CGMCC 1.12751</strain>
    </source>
</reference>
<dbReference type="GO" id="GO:0016787">
    <property type="term" value="F:hydrolase activity"/>
    <property type="evidence" value="ECO:0007669"/>
    <property type="project" value="UniProtKB-KW"/>
</dbReference>
<evidence type="ECO:0000313" key="2">
    <source>
        <dbReference type="EMBL" id="GGG40832.1"/>
    </source>
</evidence>
<dbReference type="InterPro" id="IPR000073">
    <property type="entry name" value="AB_hydrolase_1"/>
</dbReference>
<evidence type="ECO:0000313" key="3">
    <source>
        <dbReference type="Proteomes" id="UP000625976"/>
    </source>
</evidence>
<evidence type="ECO:0000259" key="1">
    <source>
        <dbReference type="Pfam" id="PF12146"/>
    </source>
</evidence>
<dbReference type="Gene3D" id="3.40.50.1820">
    <property type="entry name" value="alpha/beta hydrolase"/>
    <property type="match status" value="1"/>
</dbReference>
<reference evidence="2" key="1">
    <citation type="journal article" date="2014" name="Int. J. Syst. Evol. Microbiol.">
        <title>Complete genome sequence of Corynebacterium casei LMG S-19264T (=DSM 44701T), isolated from a smear-ripened cheese.</title>
        <authorList>
            <consortium name="US DOE Joint Genome Institute (JGI-PGF)"/>
            <person name="Walter F."/>
            <person name="Albersmeier A."/>
            <person name="Kalinowski J."/>
            <person name="Ruckert C."/>
        </authorList>
    </citation>
    <scope>NUCLEOTIDE SEQUENCE</scope>
    <source>
        <strain evidence="2">CGMCC 1.12751</strain>
    </source>
</reference>
<dbReference type="Pfam" id="PF12146">
    <property type="entry name" value="Hydrolase_4"/>
    <property type="match status" value="1"/>
</dbReference>
<dbReference type="PANTHER" id="PTHR43798">
    <property type="entry name" value="MONOACYLGLYCEROL LIPASE"/>
    <property type="match status" value="1"/>
</dbReference>
<sequence length="279" mass="32015">MRMNYYENNLNDLTIFVFNEKTYGLMGYRLKKEKEYRYIEVGEGIPIIVLHGLMGGLSNFESVTQYFSAIGYKVVIPELPIYTMSLLKTNVKSFAKYLHDFIEYKGFDEVILLGNSLGGHIGLYHTKLYPKKVKALIITGSSGLYESAMGGGYTKRSDYEVIKKKAQDVFYDPEVATKEIVDEVYETVNDRNKLIKTLAIAKSAIRHNMAKDLPKMKVPTCIIWGKNDTVTPPEVAVEFNELLPDSELFWIDKCGHAAMMERPDQFNDILNNWLKKRNF</sequence>
<feature type="domain" description="Serine aminopeptidase S33" evidence="1">
    <location>
        <begin position="47"/>
        <end position="262"/>
    </location>
</feature>
<dbReference type="Proteomes" id="UP000625976">
    <property type="component" value="Unassembled WGS sequence"/>
</dbReference>
<proteinExistence type="predicted"/>
<keyword evidence="3" id="KW-1185">Reference proteome</keyword>